<keyword evidence="1" id="KW-1133">Transmembrane helix</keyword>
<keyword evidence="1" id="KW-0472">Membrane</keyword>
<name>A0A5S5DNM0_9FLAO</name>
<feature type="transmembrane region" description="Helical" evidence="1">
    <location>
        <begin position="44"/>
        <end position="64"/>
    </location>
</feature>
<dbReference type="RefSeq" id="WP_211354927.1">
    <property type="nucleotide sequence ID" value="NZ_VNIA01000004.1"/>
</dbReference>
<dbReference type="EMBL" id="VNIA01000004">
    <property type="protein sequence ID" value="TYP97543.1"/>
    <property type="molecule type" value="Genomic_DNA"/>
</dbReference>
<proteinExistence type="predicted"/>
<sequence>MKVFKEEQKFTQWWLIVILIFSTITPIVIVFREYQASENTFEGNYHNLIGLTIGVLISVLIFFLKLRTRIDEKGVHYQFFPFHFSLKTILWTEMSNAYTRKYDAISEYGGWGLKGCLLWNKNKGKAINVSGDLGIQLTLNNGKKILIGTQREEEAKRVLETYKEKIKQLNG</sequence>
<protein>
    <recommendedName>
        <fullName evidence="4">PH (Pleckstrin Homology) domain-containing protein</fullName>
    </recommendedName>
</protein>
<keyword evidence="3" id="KW-1185">Reference proteome</keyword>
<dbReference type="AlphaFoldDB" id="A0A5S5DNM0"/>
<feature type="transmembrane region" description="Helical" evidence="1">
    <location>
        <begin position="12"/>
        <end position="32"/>
    </location>
</feature>
<accession>A0A5S5DNM0</accession>
<organism evidence="2 3">
    <name type="scientific">Tenacibaculum adriaticum</name>
    <dbReference type="NCBI Taxonomy" id="413713"/>
    <lineage>
        <taxon>Bacteria</taxon>
        <taxon>Pseudomonadati</taxon>
        <taxon>Bacteroidota</taxon>
        <taxon>Flavobacteriia</taxon>
        <taxon>Flavobacteriales</taxon>
        <taxon>Flavobacteriaceae</taxon>
        <taxon>Tenacibaculum</taxon>
    </lineage>
</organism>
<gene>
    <name evidence="2" type="ORF">C7447_104237</name>
</gene>
<evidence type="ECO:0000313" key="2">
    <source>
        <dbReference type="EMBL" id="TYP97543.1"/>
    </source>
</evidence>
<reference evidence="2 3" key="1">
    <citation type="submission" date="2019-07" db="EMBL/GenBank/DDBJ databases">
        <title>Genomic Encyclopedia of Type Strains, Phase IV (KMG-IV): sequencing the most valuable type-strain genomes for metagenomic binning, comparative biology and taxonomic classification.</title>
        <authorList>
            <person name="Goeker M."/>
        </authorList>
    </citation>
    <scope>NUCLEOTIDE SEQUENCE [LARGE SCALE GENOMIC DNA]</scope>
    <source>
        <strain evidence="2 3">DSM 18961</strain>
    </source>
</reference>
<evidence type="ECO:0008006" key="4">
    <source>
        <dbReference type="Google" id="ProtNLM"/>
    </source>
</evidence>
<keyword evidence="1" id="KW-0812">Transmembrane</keyword>
<dbReference type="Proteomes" id="UP000323136">
    <property type="component" value="Unassembled WGS sequence"/>
</dbReference>
<comment type="caution">
    <text evidence="2">The sequence shown here is derived from an EMBL/GenBank/DDBJ whole genome shotgun (WGS) entry which is preliminary data.</text>
</comment>
<evidence type="ECO:0000256" key="1">
    <source>
        <dbReference type="SAM" id="Phobius"/>
    </source>
</evidence>
<evidence type="ECO:0000313" key="3">
    <source>
        <dbReference type="Proteomes" id="UP000323136"/>
    </source>
</evidence>